<dbReference type="AlphaFoldDB" id="A0A8D8S7V9"/>
<organism evidence="2">
    <name type="scientific">Cacopsylla melanoneura</name>
    <dbReference type="NCBI Taxonomy" id="428564"/>
    <lineage>
        <taxon>Eukaryota</taxon>
        <taxon>Metazoa</taxon>
        <taxon>Ecdysozoa</taxon>
        <taxon>Arthropoda</taxon>
        <taxon>Hexapoda</taxon>
        <taxon>Insecta</taxon>
        <taxon>Pterygota</taxon>
        <taxon>Neoptera</taxon>
        <taxon>Paraneoptera</taxon>
        <taxon>Hemiptera</taxon>
        <taxon>Sternorrhyncha</taxon>
        <taxon>Psylloidea</taxon>
        <taxon>Psyllidae</taxon>
        <taxon>Psyllinae</taxon>
        <taxon>Cacopsylla</taxon>
    </lineage>
</organism>
<keyword evidence="1" id="KW-0472">Membrane</keyword>
<evidence type="ECO:0000256" key="1">
    <source>
        <dbReference type="SAM" id="Phobius"/>
    </source>
</evidence>
<protein>
    <submittedName>
        <fullName evidence="2">Uncharacterized protein</fullName>
    </submittedName>
</protein>
<proteinExistence type="predicted"/>
<sequence>MEDNRYLNILSWKTRIKIAQEEVKFIYLIVVPIPINDCFFTLFYQGIMKNFCQQPTFGLINCPVIMMKTCLFIPPNYPSNKQYLCILIIFTTLGKNKIARKLNYLEIDPKNLALE</sequence>
<keyword evidence="1" id="KW-1133">Transmembrane helix</keyword>
<name>A0A8D8S7V9_9HEMI</name>
<dbReference type="EMBL" id="HBUF01208459">
    <property type="protein sequence ID" value="CAG6664731.1"/>
    <property type="molecule type" value="Transcribed_RNA"/>
</dbReference>
<keyword evidence="1" id="KW-0812">Transmembrane</keyword>
<accession>A0A8D8S7V9</accession>
<evidence type="ECO:0000313" key="2">
    <source>
        <dbReference type="EMBL" id="CAG6664731.1"/>
    </source>
</evidence>
<reference evidence="2" key="1">
    <citation type="submission" date="2021-05" db="EMBL/GenBank/DDBJ databases">
        <authorList>
            <person name="Alioto T."/>
            <person name="Alioto T."/>
            <person name="Gomez Garrido J."/>
        </authorList>
    </citation>
    <scope>NUCLEOTIDE SEQUENCE</scope>
</reference>
<feature type="transmembrane region" description="Helical" evidence="1">
    <location>
        <begin position="25"/>
        <end position="44"/>
    </location>
</feature>